<dbReference type="SUPFAM" id="SSF48350">
    <property type="entry name" value="GTPase activation domain, GAP"/>
    <property type="match status" value="1"/>
</dbReference>
<dbReference type="GO" id="GO:0005737">
    <property type="term" value="C:cytoplasm"/>
    <property type="evidence" value="ECO:0007669"/>
    <property type="project" value="TreeGrafter"/>
</dbReference>
<dbReference type="PROSITE" id="PS50191">
    <property type="entry name" value="CRAL_TRIO"/>
    <property type="match status" value="1"/>
</dbReference>
<comment type="caution">
    <text evidence="4">The sequence shown here is derived from an EMBL/GenBank/DDBJ whole genome shotgun (WGS) entry which is preliminary data.</text>
</comment>
<feature type="domain" description="Rho-GAP" evidence="3">
    <location>
        <begin position="233"/>
        <end position="448"/>
    </location>
</feature>
<evidence type="ECO:0000256" key="1">
    <source>
        <dbReference type="SAM" id="MobiDB-lite"/>
    </source>
</evidence>
<name>A0AAD4LSZ8_9AGAM</name>
<dbReference type="EMBL" id="JAKELL010000005">
    <property type="protein sequence ID" value="KAH8998468.1"/>
    <property type="molecule type" value="Genomic_DNA"/>
</dbReference>
<dbReference type="InterPro" id="IPR000198">
    <property type="entry name" value="RhoGAP_dom"/>
</dbReference>
<protein>
    <recommendedName>
        <fullName evidence="6">Rho GTPase activation protein</fullName>
    </recommendedName>
</protein>
<dbReference type="InterPro" id="IPR001251">
    <property type="entry name" value="CRAL-TRIO_dom"/>
</dbReference>
<evidence type="ECO:0000259" key="3">
    <source>
        <dbReference type="PROSITE" id="PS50238"/>
    </source>
</evidence>
<dbReference type="CDD" id="cd00170">
    <property type="entry name" value="SEC14"/>
    <property type="match status" value="1"/>
</dbReference>
<dbReference type="InterPro" id="IPR008936">
    <property type="entry name" value="Rho_GTPase_activation_prot"/>
</dbReference>
<dbReference type="Gene3D" id="1.10.555.10">
    <property type="entry name" value="Rho GTPase activation protein"/>
    <property type="match status" value="1"/>
</dbReference>
<feature type="region of interest" description="Disordered" evidence="1">
    <location>
        <begin position="458"/>
        <end position="608"/>
    </location>
</feature>
<evidence type="ECO:0000259" key="2">
    <source>
        <dbReference type="PROSITE" id="PS50191"/>
    </source>
</evidence>
<gene>
    <name evidence="4" type="ORF">EDB92DRAFT_1172451</name>
</gene>
<dbReference type="Proteomes" id="UP001201163">
    <property type="component" value="Unassembled WGS sequence"/>
</dbReference>
<dbReference type="InterPro" id="IPR036865">
    <property type="entry name" value="CRAL-TRIO_dom_sf"/>
</dbReference>
<dbReference type="CDD" id="cd00159">
    <property type="entry name" value="RhoGAP"/>
    <property type="match status" value="1"/>
</dbReference>
<feature type="compositionally biased region" description="Pro residues" evidence="1">
    <location>
        <begin position="22"/>
        <end position="34"/>
    </location>
</feature>
<evidence type="ECO:0000313" key="4">
    <source>
        <dbReference type="EMBL" id="KAH8998468.1"/>
    </source>
</evidence>
<feature type="compositionally biased region" description="Polar residues" evidence="1">
    <location>
        <begin position="555"/>
        <end position="566"/>
    </location>
</feature>
<dbReference type="Gene3D" id="3.40.525.10">
    <property type="entry name" value="CRAL-TRIO lipid binding domain"/>
    <property type="match status" value="1"/>
</dbReference>
<accession>A0AAD4LSZ8</accession>
<evidence type="ECO:0000313" key="5">
    <source>
        <dbReference type="Proteomes" id="UP001201163"/>
    </source>
</evidence>
<feature type="compositionally biased region" description="Polar residues" evidence="1">
    <location>
        <begin position="471"/>
        <end position="497"/>
    </location>
</feature>
<feature type="region of interest" description="Disordered" evidence="1">
    <location>
        <begin position="1"/>
        <end position="38"/>
    </location>
</feature>
<dbReference type="GO" id="GO:0005096">
    <property type="term" value="F:GTPase activator activity"/>
    <property type="evidence" value="ECO:0007669"/>
    <property type="project" value="TreeGrafter"/>
</dbReference>
<organism evidence="4 5">
    <name type="scientific">Lactarius akahatsu</name>
    <dbReference type="NCBI Taxonomy" id="416441"/>
    <lineage>
        <taxon>Eukaryota</taxon>
        <taxon>Fungi</taxon>
        <taxon>Dikarya</taxon>
        <taxon>Basidiomycota</taxon>
        <taxon>Agaricomycotina</taxon>
        <taxon>Agaricomycetes</taxon>
        <taxon>Russulales</taxon>
        <taxon>Russulaceae</taxon>
        <taxon>Lactarius</taxon>
    </lineage>
</organism>
<feature type="domain" description="CRAL-TRIO" evidence="2">
    <location>
        <begin position="57"/>
        <end position="217"/>
    </location>
</feature>
<dbReference type="PANTHER" id="PTHR45808">
    <property type="entry name" value="RHO GTPASE-ACTIVATING PROTEIN 68F"/>
    <property type="match status" value="1"/>
</dbReference>
<dbReference type="Pfam" id="PF13716">
    <property type="entry name" value="CRAL_TRIO_2"/>
    <property type="match status" value="1"/>
</dbReference>
<dbReference type="GO" id="GO:0007264">
    <property type="term" value="P:small GTPase-mediated signal transduction"/>
    <property type="evidence" value="ECO:0007669"/>
    <property type="project" value="TreeGrafter"/>
</dbReference>
<dbReference type="PANTHER" id="PTHR45808:SF2">
    <property type="entry name" value="RHO GTPASE-ACTIVATING PROTEIN 68F"/>
    <property type="match status" value="1"/>
</dbReference>
<feature type="compositionally biased region" description="Low complexity" evidence="1">
    <location>
        <begin position="528"/>
        <end position="543"/>
    </location>
</feature>
<proteinExistence type="predicted"/>
<dbReference type="SMART" id="SM00324">
    <property type="entry name" value="RhoGAP"/>
    <property type="match status" value="1"/>
</dbReference>
<feature type="compositionally biased region" description="Polar residues" evidence="1">
    <location>
        <begin position="579"/>
        <end position="590"/>
    </location>
</feature>
<dbReference type="AlphaFoldDB" id="A0AAD4LSZ8"/>
<dbReference type="Pfam" id="PF00620">
    <property type="entry name" value="RhoGAP"/>
    <property type="match status" value="1"/>
</dbReference>
<sequence>MFPKGPKGLTLKQRLVALTQPPSSPSSPVDPSPKSPGTRRKFVAPWAKLTNSQNGDHDEFLGEDKLQLLISKMIYQAGVDYETRPMVVLNASALPDPHEVDYNLLLSRILSYLDLYVESDYTVVFFAAGSRYTPGWNWMWKAYRSLSRKYRKNLKRLYIVHSNFFSKMLFSLAGAFISPKFFHKITYADTLTELAFQVPLTQIDVPPAVYQENTKHERQITMPVQIRSNLFGVHLEELMGYDGEKGGVPRVVKDCAQYLRQTGLTSEGLFRRSPNSSTLRQVKEAYDRGQVVSLDSFDDPHLAAVLLKKYLRDLPEPLIPESLYPIIQHCPVPTDDLSDWSAVLYIRESLFPALPRCHYILLSYVLHLMNEVSLRSSTNLMDAHNLSIVLCPNLVSGTSPTKDVMICSLPGGPTLHSAQSPPPAPSAQGRTTLGMIIKLCIQRYYEIFDEVQDRSEALPPARSFPEDDVASSGSSSQRAVRAQLVTQRRFSTLSRGSSNRDSRALDDDESIDDTMLIMPVGAAPGGPPSAWGNPGSVSVSGSGTYRQRPRVEPSGNGSQGPSSAWSMHTPRHAAGTSGPGQTNRAKSTISIEKGSGTIRKGSISVGRGTMRKASGAGVEAVGVTASGFFAPPVPPLPARDGEDESQDG</sequence>
<feature type="region of interest" description="Disordered" evidence="1">
    <location>
        <begin position="626"/>
        <end position="648"/>
    </location>
</feature>
<dbReference type="PROSITE" id="PS50238">
    <property type="entry name" value="RHOGAP"/>
    <property type="match status" value="1"/>
</dbReference>
<keyword evidence="5" id="KW-1185">Reference proteome</keyword>
<reference evidence="4" key="1">
    <citation type="submission" date="2022-01" db="EMBL/GenBank/DDBJ databases">
        <title>Comparative genomics reveals a dynamic genome evolution in the ectomycorrhizal milk-cap (Lactarius) mushrooms.</title>
        <authorList>
            <consortium name="DOE Joint Genome Institute"/>
            <person name="Lebreton A."/>
            <person name="Tang N."/>
            <person name="Kuo A."/>
            <person name="LaButti K."/>
            <person name="Drula E."/>
            <person name="Barry K."/>
            <person name="Clum A."/>
            <person name="Lipzen A."/>
            <person name="Mousain D."/>
            <person name="Ng V."/>
            <person name="Wang R."/>
            <person name="Wang X."/>
            <person name="Dai Y."/>
            <person name="Henrissat B."/>
            <person name="Grigoriev I.V."/>
            <person name="Guerin-Laguette A."/>
            <person name="Yu F."/>
            <person name="Martin F.M."/>
        </authorList>
    </citation>
    <scope>NUCLEOTIDE SEQUENCE</scope>
    <source>
        <strain evidence="4">QP</strain>
    </source>
</reference>
<dbReference type="SUPFAM" id="SSF52087">
    <property type="entry name" value="CRAL/TRIO domain"/>
    <property type="match status" value="1"/>
</dbReference>
<evidence type="ECO:0008006" key="6">
    <source>
        <dbReference type="Google" id="ProtNLM"/>
    </source>
</evidence>